<reference evidence="2" key="2">
    <citation type="submission" date="2022-06" db="UniProtKB">
        <authorList>
            <consortium name="EnsemblMetazoa"/>
        </authorList>
    </citation>
    <scope>IDENTIFICATION</scope>
    <source>
        <strain evidence="2">DF5081</strain>
    </source>
</reference>
<organism evidence="2 3">
    <name type="scientific">Caenorhabditis japonica</name>
    <dbReference type="NCBI Taxonomy" id="281687"/>
    <lineage>
        <taxon>Eukaryota</taxon>
        <taxon>Metazoa</taxon>
        <taxon>Ecdysozoa</taxon>
        <taxon>Nematoda</taxon>
        <taxon>Chromadorea</taxon>
        <taxon>Rhabditida</taxon>
        <taxon>Rhabditina</taxon>
        <taxon>Rhabditomorpha</taxon>
        <taxon>Rhabditoidea</taxon>
        <taxon>Rhabditidae</taxon>
        <taxon>Peloderinae</taxon>
        <taxon>Caenorhabditis</taxon>
    </lineage>
</organism>
<name>A0A8R1IDK4_CAEJA</name>
<dbReference type="Proteomes" id="UP000005237">
    <property type="component" value="Unassembled WGS sequence"/>
</dbReference>
<keyword evidence="1" id="KW-0175">Coiled coil</keyword>
<evidence type="ECO:0000256" key="1">
    <source>
        <dbReference type="SAM" id="Coils"/>
    </source>
</evidence>
<accession>A0A8R1IDK4</accession>
<sequence length="289" mass="33500">MNFLSRAADLGNTLTDKMLLKIREFRPQNIKQDIKTIRDRIQVLSSLSPLTTTERLGLDQLERVLLEAKNKLNERRKVEEKLKTDIEQTNGVHRLKNFPFAYETTFQLVCSYRVLFLLLKPDFGQMSERLSESARALYEKIESLPPHEKELIGVGWNHLRTINQSFSILLSQVDFLTATIPNEDHSLKHFGSLLSFLDHLNVSSLNFSLMIRTLAMLKTTSIGQTLEVANFGKSLEQLKDVQFWDMRKKGILPLCSVKLIHFSNCFSQNIQSQKLTDYLRFWLSLLLLR</sequence>
<feature type="coiled-coil region" evidence="1">
    <location>
        <begin position="58"/>
        <end position="89"/>
    </location>
</feature>
<dbReference type="AlphaFoldDB" id="A0A8R1IDK4"/>
<protein>
    <submittedName>
        <fullName evidence="2">Uncharacterized protein</fullName>
    </submittedName>
</protein>
<dbReference type="EnsemblMetazoa" id="CJA25146a.1">
    <property type="protein sequence ID" value="CJA25146a.1"/>
    <property type="gene ID" value="WBGene00180718"/>
</dbReference>
<keyword evidence="3" id="KW-1185">Reference proteome</keyword>
<evidence type="ECO:0000313" key="3">
    <source>
        <dbReference type="Proteomes" id="UP000005237"/>
    </source>
</evidence>
<evidence type="ECO:0000313" key="2">
    <source>
        <dbReference type="EnsemblMetazoa" id="CJA25146a.1"/>
    </source>
</evidence>
<reference evidence="3" key="1">
    <citation type="submission" date="2010-08" db="EMBL/GenBank/DDBJ databases">
        <authorList>
            <consortium name="Caenorhabditis japonica Sequencing Consortium"/>
            <person name="Wilson R.K."/>
        </authorList>
    </citation>
    <scope>NUCLEOTIDE SEQUENCE [LARGE SCALE GENOMIC DNA]</scope>
    <source>
        <strain evidence="3">DF5081</strain>
    </source>
</reference>
<proteinExistence type="predicted"/>